<sequence length="153" mass="18053">MTVKIPNNAQLFEHPLVLFDGICNLCDHTVRFIIKRDRNEVFRFIPLQSALGKALLAHFGFPPNYRDSFVFIDNGRPCIKSTAFIQISKKLQMPWPLFSLTIIVPRILRDYIYNKIGQNRYNWFGQHDYCETQPAEMSQHFLTELPQEYTDLR</sequence>
<dbReference type="InterPro" id="IPR052927">
    <property type="entry name" value="DCC_oxidoreductase"/>
</dbReference>
<dbReference type="AlphaFoldDB" id="A0A1H8EK21"/>
<name>A0A1H8EK21_9PROT</name>
<dbReference type="Pfam" id="PF04134">
    <property type="entry name" value="DCC1-like"/>
    <property type="match status" value="1"/>
</dbReference>
<dbReference type="PANTHER" id="PTHR33639:SF2">
    <property type="entry name" value="DUF393 DOMAIN-CONTAINING PROTEIN"/>
    <property type="match status" value="1"/>
</dbReference>
<dbReference type="RefSeq" id="WP_090631134.1">
    <property type="nucleotide sequence ID" value="NZ_FOCP01000010.1"/>
</dbReference>
<evidence type="ECO:0000313" key="1">
    <source>
        <dbReference type="EMBL" id="SEN19835.1"/>
    </source>
</evidence>
<dbReference type="PANTHER" id="PTHR33639">
    <property type="entry name" value="THIOL-DISULFIDE OXIDOREDUCTASE DCC"/>
    <property type="match status" value="1"/>
</dbReference>
<organism evidence="1 2">
    <name type="scientific">Nitrosomonas marina</name>
    <dbReference type="NCBI Taxonomy" id="917"/>
    <lineage>
        <taxon>Bacteria</taxon>
        <taxon>Pseudomonadati</taxon>
        <taxon>Pseudomonadota</taxon>
        <taxon>Betaproteobacteria</taxon>
        <taxon>Nitrosomonadales</taxon>
        <taxon>Nitrosomonadaceae</taxon>
        <taxon>Nitrosomonas</taxon>
    </lineage>
</organism>
<reference evidence="1 2" key="1">
    <citation type="submission" date="2016-10" db="EMBL/GenBank/DDBJ databases">
        <authorList>
            <person name="de Groot N.N."/>
        </authorList>
    </citation>
    <scope>NUCLEOTIDE SEQUENCE [LARGE SCALE GENOMIC DNA]</scope>
    <source>
        <strain evidence="1 2">Nm22</strain>
    </source>
</reference>
<dbReference type="Proteomes" id="UP000199459">
    <property type="component" value="Unassembled WGS sequence"/>
</dbReference>
<evidence type="ECO:0000313" key="2">
    <source>
        <dbReference type="Proteomes" id="UP000199459"/>
    </source>
</evidence>
<proteinExistence type="predicted"/>
<dbReference type="GO" id="GO:0015035">
    <property type="term" value="F:protein-disulfide reductase activity"/>
    <property type="evidence" value="ECO:0007669"/>
    <property type="project" value="InterPro"/>
</dbReference>
<dbReference type="EMBL" id="FOCP01000010">
    <property type="protein sequence ID" value="SEN19835.1"/>
    <property type="molecule type" value="Genomic_DNA"/>
</dbReference>
<accession>A0A1H8EK21</accession>
<protein>
    <submittedName>
        <fullName evidence="1">Predicted thiol-disulfide oxidoreductase YuxK, DCC family</fullName>
    </submittedName>
</protein>
<dbReference type="OrthoDB" id="9785438at2"/>
<dbReference type="InterPro" id="IPR007263">
    <property type="entry name" value="DCC1-like"/>
</dbReference>
<gene>
    <name evidence="1" type="ORF">SAMN05216325_1105</name>
</gene>
<dbReference type="STRING" id="917.SAMN05216326_1229"/>